<proteinExistence type="predicted"/>
<dbReference type="Gene3D" id="3.90.226.10">
    <property type="entry name" value="2-enoyl-CoA Hydratase, Chain A, domain 1"/>
    <property type="match status" value="1"/>
</dbReference>
<dbReference type="Proteomes" id="UP001055439">
    <property type="component" value="Chromosome 9"/>
</dbReference>
<feature type="compositionally biased region" description="Basic and acidic residues" evidence="1">
    <location>
        <begin position="184"/>
        <end position="228"/>
    </location>
</feature>
<evidence type="ECO:0000313" key="3">
    <source>
        <dbReference type="Proteomes" id="UP001055439"/>
    </source>
</evidence>
<organism evidence="2 3">
    <name type="scientific">Musa troglodytarum</name>
    <name type="common">fe'i banana</name>
    <dbReference type="NCBI Taxonomy" id="320322"/>
    <lineage>
        <taxon>Eukaryota</taxon>
        <taxon>Viridiplantae</taxon>
        <taxon>Streptophyta</taxon>
        <taxon>Embryophyta</taxon>
        <taxon>Tracheophyta</taxon>
        <taxon>Spermatophyta</taxon>
        <taxon>Magnoliopsida</taxon>
        <taxon>Liliopsida</taxon>
        <taxon>Zingiberales</taxon>
        <taxon>Musaceae</taxon>
        <taxon>Musa</taxon>
    </lineage>
</organism>
<feature type="compositionally biased region" description="Basic residues" evidence="1">
    <location>
        <begin position="156"/>
        <end position="183"/>
    </location>
</feature>
<dbReference type="GO" id="GO:0016853">
    <property type="term" value="F:isomerase activity"/>
    <property type="evidence" value="ECO:0007669"/>
    <property type="project" value="UniProtKB-KW"/>
</dbReference>
<feature type="region of interest" description="Disordered" evidence="1">
    <location>
        <begin position="149"/>
        <end position="290"/>
    </location>
</feature>
<gene>
    <name evidence="2" type="ORF">MUK42_13907</name>
</gene>
<feature type="compositionally biased region" description="Gly residues" evidence="1">
    <location>
        <begin position="254"/>
        <end position="275"/>
    </location>
</feature>
<protein>
    <submittedName>
        <fullName evidence="2">Enoyl-CoA hydratase isomerase family protein</fullName>
    </submittedName>
</protein>
<name>A0A9E7LD58_9LILI</name>
<keyword evidence="3" id="KW-1185">Reference proteome</keyword>
<dbReference type="EMBL" id="CP097511">
    <property type="protein sequence ID" value="URE49176.1"/>
    <property type="molecule type" value="Genomic_DNA"/>
</dbReference>
<dbReference type="AlphaFoldDB" id="A0A9E7LD58"/>
<reference evidence="2" key="1">
    <citation type="submission" date="2022-05" db="EMBL/GenBank/DDBJ databases">
        <title>The Musa troglodytarum L. genome provides insights into the mechanism of non-climacteric behaviour and enrichment of carotenoids.</title>
        <authorList>
            <person name="Wang J."/>
        </authorList>
    </citation>
    <scope>NUCLEOTIDE SEQUENCE</scope>
    <source>
        <tissue evidence="2">Leaf</tissue>
    </source>
</reference>
<dbReference type="SUPFAM" id="SSF52096">
    <property type="entry name" value="ClpP/crotonase"/>
    <property type="match status" value="1"/>
</dbReference>
<dbReference type="EMBL" id="CP097511">
    <property type="protein sequence ID" value="URE49175.1"/>
    <property type="molecule type" value="Genomic_DNA"/>
</dbReference>
<evidence type="ECO:0000313" key="2">
    <source>
        <dbReference type="EMBL" id="URE49176.1"/>
    </source>
</evidence>
<accession>A0A9E7LD58</accession>
<keyword evidence="2" id="KW-0413">Isomerase</keyword>
<feature type="compositionally biased region" description="Basic and acidic residues" evidence="1">
    <location>
        <begin position="276"/>
        <end position="290"/>
    </location>
</feature>
<evidence type="ECO:0000256" key="1">
    <source>
        <dbReference type="SAM" id="MobiDB-lite"/>
    </source>
</evidence>
<sequence length="290" mass="30892">MLDSLTYCSSQIPLPDSASEVSFADWLMPSQQLIRTNCVGAAWFEYITVAATSTVFVIHGRSRDHSQVVMAEMCRVEKRGRVYLLTLTGTDEHRLNPALLDAIRSALAGVRSDAAASGGSAALVVAAEGKVFSPGFGLAWARVSLRPRPADGLRPATHHRRPPLLPHAHHRRRHRPRRCRRVLPRAEPRLRGHADRPGVPLHERDRHRGADHGEHHGRAEGQDRRPEDAPGLAAAGEEDDGGGSDGEGASRSVGGRGCGDSGGGGGDGGGTGGQELGRRGVRLDKEGGVS</sequence>
<dbReference type="InterPro" id="IPR029045">
    <property type="entry name" value="ClpP/crotonase-like_dom_sf"/>
</dbReference>